<dbReference type="AlphaFoldDB" id="A0A9X1QLV2"/>
<name>A0A9X1QLV2_9SPHN</name>
<accession>A0A9X1QLV2</accession>
<evidence type="ECO:0000313" key="2">
    <source>
        <dbReference type="Proteomes" id="UP001139410"/>
    </source>
</evidence>
<dbReference type="InterPro" id="IPR011008">
    <property type="entry name" value="Dimeric_a/b-barrel"/>
</dbReference>
<sequence>MIARRWHGRVPAAKAEEYLELMATVGLPDYRSTEGNRGALCLHRQEGDIVHVEMFTLWEDEAAIHRFAGHDMTRAKYYDFDPAFLLELEPEVVHFDIIEG</sequence>
<protein>
    <recommendedName>
        <fullName evidence="3">Antibiotic biosynthesis monooxygenase</fullName>
    </recommendedName>
</protein>
<evidence type="ECO:0008006" key="3">
    <source>
        <dbReference type="Google" id="ProtNLM"/>
    </source>
</evidence>
<proteinExistence type="predicted"/>
<keyword evidence="2" id="KW-1185">Reference proteome</keyword>
<organism evidence="1 2">
    <name type="scientific">Sphingomonas cremea</name>
    <dbReference type="NCBI Taxonomy" id="2904799"/>
    <lineage>
        <taxon>Bacteria</taxon>
        <taxon>Pseudomonadati</taxon>
        <taxon>Pseudomonadota</taxon>
        <taxon>Alphaproteobacteria</taxon>
        <taxon>Sphingomonadales</taxon>
        <taxon>Sphingomonadaceae</taxon>
        <taxon>Sphingomonas</taxon>
    </lineage>
</organism>
<dbReference type="SUPFAM" id="SSF54909">
    <property type="entry name" value="Dimeric alpha+beta barrel"/>
    <property type="match status" value="1"/>
</dbReference>
<gene>
    <name evidence="1" type="ORF">LVY65_05455</name>
</gene>
<dbReference type="Proteomes" id="UP001139410">
    <property type="component" value="Unassembled WGS sequence"/>
</dbReference>
<reference evidence="1" key="1">
    <citation type="submission" date="2022-01" db="EMBL/GenBank/DDBJ databases">
        <authorList>
            <person name="Jo J.-H."/>
            <person name="Im W.-T."/>
        </authorList>
    </citation>
    <scope>NUCLEOTIDE SEQUENCE</scope>
    <source>
        <strain evidence="1">G124</strain>
    </source>
</reference>
<dbReference type="EMBL" id="JAKFGM010000001">
    <property type="protein sequence ID" value="MCF2514512.1"/>
    <property type="molecule type" value="Genomic_DNA"/>
</dbReference>
<evidence type="ECO:0000313" key="1">
    <source>
        <dbReference type="EMBL" id="MCF2514512.1"/>
    </source>
</evidence>
<dbReference type="RefSeq" id="WP_235066972.1">
    <property type="nucleotide sequence ID" value="NZ_JAKFGM010000001.1"/>
</dbReference>
<comment type="caution">
    <text evidence="1">The sequence shown here is derived from an EMBL/GenBank/DDBJ whole genome shotgun (WGS) entry which is preliminary data.</text>
</comment>